<sequence length="338" mass="37535">MTKDLIPDYPESAELSFEMRPALDPYLREIGSQLSEYSFGTLYLFRKKYKYRAAWLPGASLLITGDDKGQHGGGVGDDPAGGNLAGGNLAGGNLASGKFFMIINELPAGDVLDAVFLRYTSMKSVDEAQAEELKERGYLVTEDRDNFDYLYLRSELADYPAGKYRKKRALVRAFTENNDHKVYPLTKERVGDALVVLEAWQAGQAGTKAAEPRSEPDEGTSQYVVEQAGINDYLSAKEALAKTDELGLTGMVVYVGSGPVAYCLGEELEPETFVIHYEKGVYGYKGLKQFVVQAFAKSLPEHYKYINREQDLGLPGLREAKMGLRPAKFVKQYRAVRK</sequence>
<gene>
    <name evidence="2" type="ORF">MNBD_DELTA01-493</name>
</gene>
<reference evidence="2" key="1">
    <citation type="submission" date="2018-06" db="EMBL/GenBank/DDBJ databases">
        <authorList>
            <person name="Zhirakovskaya E."/>
        </authorList>
    </citation>
    <scope>NUCLEOTIDE SEQUENCE</scope>
</reference>
<feature type="domain" description="Phosphatidylglycerol lysyltransferase C-terminal" evidence="1">
    <location>
        <begin position="122"/>
        <end position="335"/>
    </location>
</feature>
<dbReference type="InterPro" id="IPR024320">
    <property type="entry name" value="LPG_synthase_C"/>
</dbReference>
<name>A0A3B0R4M2_9ZZZZ</name>
<dbReference type="Gene3D" id="3.40.630.30">
    <property type="match status" value="2"/>
</dbReference>
<dbReference type="EMBL" id="UOEA01000059">
    <property type="protein sequence ID" value="VAV84036.1"/>
    <property type="molecule type" value="Genomic_DNA"/>
</dbReference>
<dbReference type="PIRSF" id="PIRSF018688">
    <property type="entry name" value="UCP018688"/>
    <property type="match status" value="1"/>
</dbReference>
<evidence type="ECO:0000259" key="1">
    <source>
        <dbReference type="Pfam" id="PF09924"/>
    </source>
</evidence>
<dbReference type="InterPro" id="IPR016732">
    <property type="entry name" value="UCP018688"/>
</dbReference>
<dbReference type="PANTHER" id="PTHR41373">
    <property type="entry name" value="DUF2156 DOMAIN-CONTAINING PROTEIN"/>
    <property type="match status" value="1"/>
</dbReference>
<protein>
    <recommendedName>
        <fullName evidence="1">Phosphatidylglycerol lysyltransferase C-terminal domain-containing protein</fullName>
    </recommendedName>
</protein>
<dbReference type="PANTHER" id="PTHR41373:SF1">
    <property type="entry name" value="PHOSPHATIDYLGLYCEROL LYSYLTRANSFERASE C-TERMINAL DOMAIN-CONTAINING PROTEIN"/>
    <property type="match status" value="1"/>
</dbReference>
<dbReference type="InterPro" id="IPR016181">
    <property type="entry name" value="Acyl_CoA_acyltransferase"/>
</dbReference>
<dbReference type="Pfam" id="PF09924">
    <property type="entry name" value="LPG_synthase_C"/>
    <property type="match status" value="1"/>
</dbReference>
<dbReference type="SUPFAM" id="SSF55729">
    <property type="entry name" value="Acyl-CoA N-acyltransferases (Nat)"/>
    <property type="match status" value="1"/>
</dbReference>
<proteinExistence type="predicted"/>
<dbReference type="AlphaFoldDB" id="A0A3B0R4M2"/>
<organism evidence="2">
    <name type="scientific">hydrothermal vent metagenome</name>
    <dbReference type="NCBI Taxonomy" id="652676"/>
    <lineage>
        <taxon>unclassified sequences</taxon>
        <taxon>metagenomes</taxon>
        <taxon>ecological metagenomes</taxon>
    </lineage>
</organism>
<accession>A0A3B0R4M2</accession>
<evidence type="ECO:0000313" key="2">
    <source>
        <dbReference type="EMBL" id="VAV84036.1"/>
    </source>
</evidence>